<name>A0ABY7B1X2_9PSEU</name>
<dbReference type="Proteomes" id="UP001163203">
    <property type="component" value="Chromosome"/>
</dbReference>
<sequence>MMAMLVFSAGLISERVALSYALAHWDAVMAPVRGKRLEGEEIGEAIVNDLYRLLRMIFLVTVGLVLVLLPFVLRRSRLAAAVATVLSVPFAGFGSYIEIVSLVSDPATSRSVDPVPDPNMRGWSAFCQAVGGPLIVLGALAVILVFFLPATRRLFRARREVRDGTASADLPARRVRSADLQAEPSDHR</sequence>
<feature type="transmembrane region" description="Helical" evidence="1">
    <location>
        <begin position="80"/>
        <end position="103"/>
    </location>
</feature>
<evidence type="ECO:0000313" key="3">
    <source>
        <dbReference type="Proteomes" id="UP001163203"/>
    </source>
</evidence>
<dbReference type="RefSeq" id="WP_268755368.1">
    <property type="nucleotide sequence ID" value="NZ_CP113836.1"/>
</dbReference>
<gene>
    <name evidence="2" type="ORF">ORV05_30510</name>
</gene>
<proteinExistence type="predicted"/>
<keyword evidence="1" id="KW-1133">Transmembrane helix</keyword>
<accession>A0ABY7B1X2</accession>
<organism evidence="2 3">
    <name type="scientific">Amycolatopsis cynarae</name>
    <dbReference type="NCBI Taxonomy" id="2995223"/>
    <lineage>
        <taxon>Bacteria</taxon>
        <taxon>Bacillati</taxon>
        <taxon>Actinomycetota</taxon>
        <taxon>Actinomycetes</taxon>
        <taxon>Pseudonocardiales</taxon>
        <taxon>Pseudonocardiaceae</taxon>
        <taxon>Amycolatopsis</taxon>
    </lineage>
</organism>
<feature type="transmembrane region" description="Helical" evidence="1">
    <location>
        <begin position="53"/>
        <end position="73"/>
    </location>
</feature>
<keyword evidence="1" id="KW-0812">Transmembrane</keyword>
<evidence type="ECO:0000313" key="2">
    <source>
        <dbReference type="EMBL" id="WAL65197.1"/>
    </source>
</evidence>
<protein>
    <submittedName>
        <fullName evidence="2">Uncharacterized protein</fullName>
    </submittedName>
</protein>
<keyword evidence="1" id="KW-0472">Membrane</keyword>
<keyword evidence="3" id="KW-1185">Reference proteome</keyword>
<dbReference type="EMBL" id="CP113836">
    <property type="protein sequence ID" value="WAL65197.1"/>
    <property type="molecule type" value="Genomic_DNA"/>
</dbReference>
<reference evidence="2" key="1">
    <citation type="submission" date="2022-11" db="EMBL/GenBank/DDBJ databases">
        <authorList>
            <person name="Mo P."/>
        </authorList>
    </citation>
    <scope>NUCLEOTIDE SEQUENCE</scope>
    <source>
        <strain evidence="2">HUAS 11-8</strain>
    </source>
</reference>
<feature type="transmembrane region" description="Helical" evidence="1">
    <location>
        <begin position="123"/>
        <end position="148"/>
    </location>
</feature>
<evidence type="ECO:0000256" key="1">
    <source>
        <dbReference type="SAM" id="Phobius"/>
    </source>
</evidence>